<evidence type="ECO:0000259" key="3">
    <source>
        <dbReference type="Pfam" id="PF13240"/>
    </source>
</evidence>
<dbReference type="AlphaFoldDB" id="A0A8T3VH22"/>
<name>A0A8T3VH22_9EURY</name>
<comment type="caution">
    <text evidence="4">The sequence shown here is derived from an EMBL/GenBank/DDBJ whole genome shotgun (WGS) entry which is preliminary data.</text>
</comment>
<protein>
    <submittedName>
        <fullName evidence="4">Zinc ribbon domain-containing protein</fullName>
    </submittedName>
</protein>
<evidence type="ECO:0000313" key="5">
    <source>
        <dbReference type="Proteomes" id="UP000762703"/>
    </source>
</evidence>
<evidence type="ECO:0000256" key="2">
    <source>
        <dbReference type="SAM" id="Phobius"/>
    </source>
</evidence>
<dbReference type="Proteomes" id="UP000762703">
    <property type="component" value="Unassembled WGS sequence"/>
</dbReference>
<keyword evidence="2" id="KW-0812">Transmembrane</keyword>
<dbReference type="InterPro" id="IPR026870">
    <property type="entry name" value="Zinc_ribbon_dom"/>
</dbReference>
<feature type="domain" description="Zinc-ribbon" evidence="3">
    <location>
        <begin position="2"/>
        <end position="24"/>
    </location>
</feature>
<proteinExistence type="predicted"/>
<gene>
    <name evidence="4" type="ORF">E7Z73_02710</name>
</gene>
<reference evidence="4" key="1">
    <citation type="submission" date="2019-04" db="EMBL/GenBank/DDBJ databases">
        <title>Evolution of Biomass-Degrading Anaerobic Consortia Revealed by Metagenomics.</title>
        <authorList>
            <person name="Peng X."/>
        </authorList>
    </citation>
    <scope>NUCLEOTIDE SEQUENCE</scope>
    <source>
        <strain evidence="4">SIG12</strain>
    </source>
</reference>
<dbReference type="Pfam" id="PF13240">
    <property type="entry name" value="Zn_Ribbon_1"/>
    <property type="match status" value="1"/>
</dbReference>
<dbReference type="EMBL" id="SUTE01000022">
    <property type="protein sequence ID" value="MBE6504643.1"/>
    <property type="molecule type" value="Genomic_DNA"/>
</dbReference>
<feature type="transmembrane region" description="Helical" evidence="2">
    <location>
        <begin position="39"/>
        <end position="60"/>
    </location>
</feature>
<feature type="compositionally biased region" description="Low complexity" evidence="1">
    <location>
        <begin position="69"/>
        <end position="94"/>
    </location>
</feature>
<accession>A0A8T3VH22</accession>
<sequence>MKCSKCGFENKDTAKFCSKCGNSLEAKPEIEKSNNNSKIIIAALIIIIVILAVCMGYFVLNNNSNVSNQAQSNSQSQQAPSSGEESSQQTTSSEPAKESKEWKLIGSYSGSGSGSQSINVPAGQIMVKISAYPIKNYATNHLYVTGSNGQSAGVDWGSNSAVETRSDSVSYTSSSPQTFTIDYYETVSWQVEFYRYQ</sequence>
<evidence type="ECO:0000313" key="4">
    <source>
        <dbReference type="EMBL" id="MBE6504643.1"/>
    </source>
</evidence>
<feature type="region of interest" description="Disordered" evidence="1">
    <location>
        <begin position="69"/>
        <end position="101"/>
    </location>
</feature>
<keyword evidence="2" id="KW-0472">Membrane</keyword>
<dbReference type="RefSeq" id="WP_303736290.1">
    <property type="nucleotide sequence ID" value="NZ_SUTE01000022.1"/>
</dbReference>
<organism evidence="4 5">
    <name type="scientific">Methanobrevibacter millerae</name>
    <dbReference type="NCBI Taxonomy" id="230361"/>
    <lineage>
        <taxon>Archaea</taxon>
        <taxon>Methanobacteriati</taxon>
        <taxon>Methanobacteriota</taxon>
        <taxon>Methanomada group</taxon>
        <taxon>Methanobacteria</taxon>
        <taxon>Methanobacteriales</taxon>
        <taxon>Methanobacteriaceae</taxon>
        <taxon>Methanobrevibacter</taxon>
    </lineage>
</organism>
<evidence type="ECO:0000256" key="1">
    <source>
        <dbReference type="SAM" id="MobiDB-lite"/>
    </source>
</evidence>
<keyword evidence="2" id="KW-1133">Transmembrane helix</keyword>